<sequence>MSRLLKKQILQHDDDQYWKLGIFYFNKNDPSIFIEKRFGIGWTNNWAHPLSWIIFGGIIFIAIAITWWATL</sequence>
<keyword evidence="1" id="KW-0812">Transmembrane</keyword>
<evidence type="ECO:0000313" key="3">
    <source>
        <dbReference type="EMBL" id="MDY0407541.1"/>
    </source>
</evidence>
<dbReference type="RefSeq" id="WP_320378348.1">
    <property type="nucleotide sequence ID" value="NZ_JAWDIQ010000001.1"/>
</dbReference>
<dbReference type="InterPro" id="IPR043831">
    <property type="entry name" value="DUF5808"/>
</dbReference>
<feature type="transmembrane region" description="Helical" evidence="1">
    <location>
        <begin position="46"/>
        <end position="69"/>
    </location>
</feature>
<name>A0ABU5CME4_9BACI</name>
<reference evidence="3 4" key="1">
    <citation type="submission" date="2023-10" db="EMBL/GenBank/DDBJ databases">
        <title>Virgibacillus soli CC-YMP-6 genome.</title>
        <authorList>
            <person name="Miliotis G."/>
            <person name="Sengupta P."/>
            <person name="Hameed A."/>
            <person name="Chuvochina M."/>
            <person name="Mcdonagh F."/>
            <person name="Simpson A.C."/>
            <person name="Singh N.K."/>
            <person name="Rekha P.D."/>
            <person name="Raman K."/>
            <person name="Hugenholtz P."/>
            <person name="Venkateswaran K."/>
        </authorList>
    </citation>
    <scope>NUCLEOTIDE SEQUENCE [LARGE SCALE GENOMIC DNA]</scope>
    <source>
        <strain evidence="3 4">CC-YMP-6</strain>
    </source>
</reference>
<comment type="caution">
    <text evidence="3">The sequence shown here is derived from an EMBL/GenBank/DDBJ whole genome shotgun (WGS) entry which is preliminary data.</text>
</comment>
<gene>
    <name evidence="3" type="ORF">RWD45_01485</name>
</gene>
<keyword evidence="4" id="KW-1185">Reference proteome</keyword>
<feature type="domain" description="DUF5808" evidence="2">
    <location>
        <begin position="27"/>
        <end position="52"/>
    </location>
</feature>
<keyword evidence="1" id="KW-1133">Transmembrane helix</keyword>
<accession>A0ABU5CME4</accession>
<protein>
    <submittedName>
        <fullName evidence="3">DUF5808 domain-containing protein</fullName>
    </submittedName>
</protein>
<keyword evidence="1" id="KW-0472">Membrane</keyword>
<evidence type="ECO:0000259" key="2">
    <source>
        <dbReference type="Pfam" id="PF19124"/>
    </source>
</evidence>
<evidence type="ECO:0000256" key="1">
    <source>
        <dbReference type="SAM" id="Phobius"/>
    </source>
</evidence>
<organism evidence="3 4">
    <name type="scientific">Paracerasibacillus soli</name>
    <dbReference type="NCBI Taxonomy" id="480284"/>
    <lineage>
        <taxon>Bacteria</taxon>
        <taxon>Bacillati</taxon>
        <taxon>Bacillota</taxon>
        <taxon>Bacilli</taxon>
        <taxon>Bacillales</taxon>
        <taxon>Bacillaceae</taxon>
        <taxon>Paracerasibacillus</taxon>
    </lineage>
</organism>
<dbReference type="Pfam" id="PF19124">
    <property type="entry name" value="DUF5808"/>
    <property type="match status" value="1"/>
</dbReference>
<proteinExistence type="predicted"/>
<evidence type="ECO:0000313" key="4">
    <source>
        <dbReference type="Proteomes" id="UP001275315"/>
    </source>
</evidence>
<dbReference type="EMBL" id="JAWDIQ010000001">
    <property type="protein sequence ID" value="MDY0407541.1"/>
    <property type="molecule type" value="Genomic_DNA"/>
</dbReference>
<dbReference type="Proteomes" id="UP001275315">
    <property type="component" value="Unassembled WGS sequence"/>
</dbReference>